<evidence type="ECO:0008006" key="3">
    <source>
        <dbReference type="Google" id="ProtNLM"/>
    </source>
</evidence>
<gene>
    <name evidence="1" type="ORF">I540_3250</name>
</gene>
<sequence>MKLATALQSVDRDGLPRPMDAAINAHATALSNLGEFVRHRADDSDIGAMRRVADSTGQTLTAFCES</sequence>
<dbReference type="EMBL" id="JAOJ01000002">
    <property type="protein sequence ID" value="EUA69451.1"/>
    <property type="molecule type" value="Genomic_DNA"/>
</dbReference>
<dbReference type="AlphaFoldDB" id="X8DN12"/>
<dbReference type="Proteomes" id="UP000023351">
    <property type="component" value="Unassembled WGS sequence"/>
</dbReference>
<name>X8DN12_9MYCO</name>
<evidence type="ECO:0000313" key="2">
    <source>
        <dbReference type="Proteomes" id="UP000023351"/>
    </source>
</evidence>
<accession>X8DN12</accession>
<organism evidence="1 2">
    <name type="scientific">Mycobacteroides abscessus subsp. bolletii 1513</name>
    <dbReference type="NCBI Taxonomy" id="1299321"/>
    <lineage>
        <taxon>Bacteria</taxon>
        <taxon>Bacillati</taxon>
        <taxon>Actinomycetota</taxon>
        <taxon>Actinomycetes</taxon>
        <taxon>Mycobacteriales</taxon>
        <taxon>Mycobacteriaceae</taxon>
        <taxon>Mycobacteroides</taxon>
        <taxon>Mycobacteroides abscessus</taxon>
    </lineage>
</organism>
<reference evidence="1 2" key="1">
    <citation type="submission" date="2013-12" db="EMBL/GenBank/DDBJ databases">
        <authorList>
            <person name="Zelazny A."/>
            <person name="Olivier K."/>
            <person name="Holland S."/>
            <person name="Lenaerts A."/>
            <person name="Ordway D."/>
            <person name="DeGroote M.A."/>
            <person name="Parker T."/>
            <person name="Sizemore C."/>
            <person name="Tallon L.J."/>
            <person name="Sadzewicz L.K."/>
            <person name="Sengamalay N."/>
            <person name="Fraser C.M."/>
            <person name="Hine E."/>
            <person name="Shefchek K.A."/>
            <person name="Das S.P."/>
            <person name="Tettelin H."/>
        </authorList>
    </citation>
    <scope>NUCLEOTIDE SEQUENCE [LARGE SCALE GENOMIC DNA]</scope>
    <source>
        <strain evidence="1 2">1513</strain>
    </source>
</reference>
<dbReference type="PATRIC" id="fig|1299321.3.peg.3120"/>
<proteinExistence type="predicted"/>
<evidence type="ECO:0000313" key="1">
    <source>
        <dbReference type="EMBL" id="EUA69451.1"/>
    </source>
</evidence>
<protein>
    <recommendedName>
        <fullName evidence="3">Transcriptional regulator, TetR family</fullName>
    </recommendedName>
</protein>
<comment type="caution">
    <text evidence="1">The sequence shown here is derived from an EMBL/GenBank/DDBJ whole genome shotgun (WGS) entry which is preliminary data.</text>
</comment>